<gene>
    <name evidence="1" type="ORF">GMARGA_LOCUS24929</name>
</gene>
<evidence type="ECO:0000313" key="1">
    <source>
        <dbReference type="EMBL" id="CAG8809636.1"/>
    </source>
</evidence>
<protein>
    <submittedName>
        <fullName evidence="1">29411_t:CDS:1</fullName>
    </submittedName>
</protein>
<proteinExistence type="predicted"/>
<dbReference type="Proteomes" id="UP000789901">
    <property type="component" value="Unassembled WGS sequence"/>
</dbReference>
<reference evidence="1 2" key="1">
    <citation type="submission" date="2021-06" db="EMBL/GenBank/DDBJ databases">
        <authorList>
            <person name="Kallberg Y."/>
            <person name="Tangrot J."/>
            <person name="Rosling A."/>
        </authorList>
    </citation>
    <scope>NUCLEOTIDE SEQUENCE [LARGE SCALE GENOMIC DNA]</scope>
    <source>
        <strain evidence="1 2">120-4 pot B 10/14</strain>
    </source>
</reference>
<comment type="caution">
    <text evidence="1">The sequence shown here is derived from an EMBL/GenBank/DDBJ whole genome shotgun (WGS) entry which is preliminary data.</text>
</comment>
<accession>A0ABN7VZZ5</accession>
<organism evidence="1 2">
    <name type="scientific">Gigaspora margarita</name>
    <dbReference type="NCBI Taxonomy" id="4874"/>
    <lineage>
        <taxon>Eukaryota</taxon>
        <taxon>Fungi</taxon>
        <taxon>Fungi incertae sedis</taxon>
        <taxon>Mucoromycota</taxon>
        <taxon>Glomeromycotina</taxon>
        <taxon>Glomeromycetes</taxon>
        <taxon>Diversisporales</taxon>
        <taxon>Gigasporaceae</taxon>
        <taxon>Gigaspora</taxon>
    </lineage>
</organism>
<evidence type="ECO:0000313" key="2">
    <source>
        <dbReference type="Proteomes" id="UP000789901"/>
    </source>
</evidence>
<dbReference type="EMBL" id="CAJVQB010026959">
    <property type="protein sequence ID" value="CAG8809636.1"/>
    <property type="molecule type" value="Genomic_DNA"/>
</dbReference>
<name>A0ABN7VZZ5_GIGMA</name>
<sequence length="181" mass="20780">MSFEVPEMGAADNMLFKLTEIDTTSNMSFILTEIDTNEMPFELGQLESAESRKWCAQITAQNIIHPTHENIESARERKNRLKREAYARRKSTLTTEQIEQQPRMEQYNSNIVSLHNLGFMNIECEQCSALHWKDEKIARTVKKPIFSTCCAKGKVILQPLAPTLPLLRSLLTDNNTCARDF</sequence>
<keyword evidence="2" id="KW-1185">Reference proteome</keyword>